<keyword evidence="1" id="KW-0547">Nucleotide-binding</keyword>
<dbReference type="Pfam" id="PF13191">
    <property type="entry name" value="AAA_16"/>
    <property type="match status" value="1"/>
</dbReference>
<evidence type="ECO:0000256" key="1">
    <source>
        <dbReference type="ARBA" id="ARBA00022741"/>
    </source>
</evidence>
<evidence type="ECO:0000259" key="3">
    <source>
        <dbReference type="PROSITE" id="PS50043"/>
    </source>
</evidence>
<sequence>MLVGRGRQAAALTAVLDEAARRCGAVTVVRGEAGIGKSALLAHVSRAAGQRGFRVVTTSGIQAEVHIPYAALHRLTRSLSAGAASMEIDSPFRAAVRLLEMLGAVPEPVLVAVEDAHWLDPGSWEALTFAARRIGSDAVAMVLTVRDGEDVDRLLAQAGLPEMRLEPLDLPQAGELLDRVAAGLAPALRQRVLEEAAGNPLGLVELGAVAARSGGAALLPSRLPLSTRVERTFAMLVGELPPVTRSLLLVAAADDGDGLDEMLAACGRVEGRPVTAEDIEPAVVTRLVEVDAAYRLRFRHPLLRSALYQSAGAARRRRAHAALAEVTAADPARQVWHRAAAASGPDEALARELTETAMAAGDRQAGGVALAAFERAVQLSEDPAERGRRQLAAVNVAVELGDGATARRILGEVAGQQLRPADQAWLSYMRETHLQTGLSGTVRFAVYAELVDSLRREGDLRRAVDAMLAMTVLFVWSNPDAGTARLYLEVADRLGGAEDDPRLVGMIAMIAPIERGAVCLERIARLRTRFDLSPFEHQTLGLASSALGALDVAAHFYAEAATGARAQGRIGVLAQLLSTQAFVAAFQSDSTTAMTAATEGVSLAAETGQRAWGLTARLALGHAHALRGDGDAARQIADLGESVLLTGGRLPMMALVQTIRGVAALAEGRPQDAYRHFRRVFDPADTPYHVGTQMKIVGHVAEAAAWSGQGESLRELIAPLRPIAEQSRCPSLLVGLRYADAVLAGDAEAYEAALAADLSAWPFERARLQHSYGTWLRRRRRGAESRPLLRAAATTFDALGARPWADRCRAELRASGETLRRPADAAGTLTPQELQIAALAAEGLSNPEIAERLFLSPRTISTHLYRIYPKLGIKSRGELSRALSTIT</sequence>
<dbReference type="InterPro" id="IPR036388">
    <property type="entry name" value="WH-like_DNA-bd_sf"/>
</dbReference>
<dbReference type="Gene3D" id="1.25.40.10">
    <property type="entry name" value="Tetratricopeptide repeat domain"/>
    <property type="match status" value="1"/>
</dbReference>
<dbReference type="SUPFAM" id="SSF52540">
    <property type="entry name" value="P-loop containing nucleoside triphosphate hydrolases"/>
    <property type="match status" value="1"/>
</dbReference>
<dbReference type="Proteomes" id="UP000609879">
    <property type="component" value="Unassembled WGS sequence"/>
</dbReference>
<dbReference type="InterPro" id="IPR011990">
    <property type="entry name" value="TPR-like_helical_dom_sf"/>
</dbReference>
<name>A0ABQ3YEU2_9ACTN</name>
<dbReference type="CDD" id="cd06170">
    <property type="entry name" value="LuxR_C_like"/>
    <property type="match status" value="1"/>
</dbReference>
<dbReference type="InterPro" id="IPR016032">
    <property type="entry name" value="Sig_transdc_resp-reg_C-effctor"/>
</dbReference>
<dbReference type="PANTHER" id="PTHR16305">
    <property type="entry name" value="TESTICULAR SOLUBLE ADENYLYL CYCLASE"/>
    <property type="match status" value="1"/>
</dbReference>
<dbReference type="Gene3D" id="1.10.10.10">
    <property type="entry name" value="Winged helix-like DNA-binding domain superfamily/Winged helix DNA-binding domain"/>
    <property type="match status" value="1"/>
</dbReference>
<feature type="domain" description="HTH luxR-type" evidence="3">
    <location>
        <begin position="822"/>
        <end position="887"/>
    </location>
</feature>
<evidence type="ECO:0000256" key="2">
    <source>
        <dbReference type="ARBA" id="ARBA00022840"/>
    </source>
</evidence>
<keyword evidence="2" id="KW-0067">ATP-binding</keyword>
<dbReference type="SUPFAM" id="SSF46894">
    <property type="entry name" value="C-terminal effector domain of the bipartite response regulators"/>
    <property type="match status" value="1"/>
</dbReference>
<dbReference type="PRINTS" id="PR00038">
    <property type="entry name" value="HTHLUXR"/>
</dbReference>
<dbReference type="InterPro" id="IPR000792">
    <property type="entry name" value="Tscrpt_reg_LuxR_C"/>
</dbReference>
<dbReference type="SMART" id="SM00421">
    <property type="entry name" value="HTH_LUXR"/>
    <property type="match status" value="1"/>
</dbReference>
<protein>
    <submittedName>
        <fullName evidence="4">LuxR family transcriptional regulator</fullName>
    </submittedName>
</protein>
<dbReference type="RefSeq" id="WP_203773517.1">
    <property type="nucleotide sequence ID" value="NZ_BAAABO010000038.1"/>
</dbReference>
<comment type="caution">
    <text evidence="4">The sequence shown here is derived from an EMBL/GenBank/DDBJ whole genome shotgun (WGS) entry which is preliminary data.</text>
</comment>
<accession>A0ABQ3YEU2</accession>
<keyword evidence="5" id="KW-1185">Reference proteome</keyword>
<dbReference type="PROSITE" id="PS50043">
    <property type="entry name" value="HTH_LUXR_2"/>
    <property type="match status" value="1"/>
</dbReference>
<proteinExistence type="predicted"/>
<reference evidence="4 5" key="1">
    <citation type="submission" date="2021-01" db="EMBL/GenBank/DDBJ databases">
        <title>Whole genome shotgun sequence of Actinoplanes deccanensis NBRC 13994.</title>
        <authorList>
            <person name="Komaki H."/>
            <person name="Tamura T."/>
        </authorList>
    </citation>
    <scope>NUCLEOTIDE SEQUENCE [LARGE SCALE GENOMIC DNA]</scope>
    <source>
        <strain evidence="4 5">NBRC 13994</strain>
    </source>
</reference>
<dbReference type="InterPro" id="IPR027417">
    <property type="entry name" value="P-loop_NTPase"/>
</dbReference>
<gene>
    <name evidence="4" type="ORF">Ade02nite_71720</name>
</gene>
<dbReference type="PROSITE" id="PS00622">
    <property type="entry name" value="HTH_LUXR_1"/>
    <property type="match status" value="1"/>
</dbReference>
<dbReference type="SUPFAM" id="SSF48452">
    <property type="entry name" value="TPR-like"/>
    <property type="match status" value="1"/>
</dbReference>
<dbReference type="InterPro" id="IPR041664">
    <property type="entry name" value="AAA_16"/>
</dbReference>
<evidence type="ECO:0000313" key="4">
    <source>
        <dbReference type="EMBL" id="GID78531.1"/>
    </source>
</evidence>
<dbReference type="EMBL" id="BOMI01000146">
    <property type="protein sequence ID" value="GID78531.1"/>
    <property type="molecule type" value="Genomic_DNA"/>
</dbReference>
<evidence type="ECO:0000313" key="5">
    <source>
        <dbReference type="Proteomes" id="UP000609879"/>
    </source>
</evidence>
<dbReference type="Pfam" id="PF00196">
    <property type="entry name" value="GerE"/>
    <property type="match status" value="1"/>
</dbReference>
<dbReference type="PANTHER" id="PTHR16305:SF35">
    <property type="entry name" value="TRANSCRIPTIONAL ACTIVATOR DOMAIN"/>
    <property type="match status" value="1"/>
</dbReference>
<organism evidence="4 5">
    <name type="scientific">Paractinoplanes deccanensis</name>
    <dbReference type="NCBI Taxonomy" id="113561"/>
    <lineage>
        <taxon>Bacteria</taxon>
        <taxon>Bacillati</taxon>
        <taxon>Actinomycetota</taxon>
        <taxon>Actinomycetes</taxon>
        <taxon>Micromonosporales</taxon>
        <taxon>Micromonosporaceae</taxon>
        <taxon>Paractinoplanes</taxon>
    </lineage>
</organism>